<accession>A0A7W4WG69</accession>
<keyword evidence="2" id="KW-1185">Reference proteome</keyword>
<dbReference type="GO" id="GO:0042834">
    <property type="term" value="F:peptidoglycan binding"/>
    <property type="evidence" value="ECO:0007669"/>
    <property type="project" value="InterPro"/>
</dbReference>
<evidence type="ECO:0000313" key="1">
    <source>
        <dbReference type="EMBL" id="MBB3063619.1"/>
    </source>
</evidence>
<gene>
    <name evidence="1" type="ORF">FHS09_004479</name>
</gene>
<dbReference type="InterPro" id="IPR036680">
    <property type="entry name" value="SPOR-like_sf"/>
</dbReference>
<dbReference type="SUPFAM" id="SSF110997">
    <property type="entry name" value="Sporulation related repeat"/>
    <property type="match status" value="2"/>
</dbReference>
<evidence type="ECO:0008006" key="3">
    <source>
        <dbReference type="Google" id="ProtNLM"/>
    </source>
</evidence>
<dbReference type="EMBL" id="JACHWZ010000041">
    <property type="protein sequence ID" value="MBB3063619.1"/>
    <property type="molecule type" value="Genomic_DNA"/>
</dbReference>
<dbReference type="RefSeq" id="WP_183463955.1">
    <property type="nucleotide sequence ID" value="NZ_JACHWZ010000041.1"/>
</dbReference>
<proteinExistence type="predicted"/>
<reference evidence="1 2" key="1">
    <citation type="submission" date="2020-08" db="EMBL/GenBank/DDBJ databases">
        <title>Genomic Encyclopedia of Type Strains, Phase III (KMG-III): the genomes of soil and plant-associated and newly described type strains.</title>
        <authorList>
            <person name="Whitman W."/>
        </authorList>
    </citation>
    <scope>NUCLEOTIDE SEQUENCE [LARGE SCALE GENOMIC DNA]</scope>
    <source>
        <strain evidence="1 2">CECT 8799</strain>
    </source>
</reference>
<comment type="caution">
    <text evidence="1">The sequence shown here is derived from an EMBL/GenBank/DDBJ whole genome shotgun (WGS) entry which is preliminary data.</text>
</comment>
<evidence type="ECO:0000313" key="2">
    <source>
        <dbReference type="Proteomes" id="UP000535937"/>
    </source>
</evidence>
<dbReference type="AlphaFoldDB" id="A0A7W4WG69"/>
<organism evidence="1 2">
    <name type="scientific">Microbulbifer rhizosphaerae</name>
    <dbReference type="NCBI Taxonomy" id="1562603"/>
    <lineage>
        <taxon>Bacteria</taxon>
        <taxon>Pseudomonadati</taxon>
        <taxon>Pseudomonadota</taxon>
        <taxon>Gammaproteobacteria</taxon>
        <taxon>Cellvibrionales</taxon>
        <taxon>Microbulbiferaceae</taxon>
        <taxon>Microbulbifer</taxon>
    </lineage>
</organism>
<name>A0A7W4WG69_9GAMM</name>
<sequence>MRWIVIALLLANIGLYAWFQTAGRASQSPAVDSAVPQEAGDSIVLVEEAPQNALREVPPAPEPKLQSGDLCTLLGPFEAEYLGEDIAQRLQALQVDAALREVEVQGQMRYWVFLAPMSSRREAFGKLRELQAAGIDSYVIPKGSLANGISFGIFSEPDRAESLAEELRQKGIDIRTRQEPQTYLERWVVLPPGGAEQLAEDFWTQLQREYPELDRRQNLCSEVSGNL</sequence>
<protein>
    <recommendedName>
        <fullName evidence="3">Sporulation related domain-containing protein</fullName>
    </recommendedName>
</protein>
<dbReference type="Proteomes" id="UP000535937">
    <property type="component" value="Unassembled WGS sequence"/>
</dbReference>